<keyword evidence="4" id="KW-1185">Reference proteome</keyword>
<dbReference type="SUPFAM" id="SSF63817">
    <property type="entry name" value="Sortase"/>
    <property type="match status" value="1"/>
</dbReference>
<dbReference type="InterPro" id="IPR042003">
    <property type="entry name" value="Sortase_E"/>
</dbReference>
<feature type="region of interest" description="Disordered" evidence="2">
    <location>
        <begin position="68"/>
        <end position="135"/>
    </location>
</feature>
<organism evidence="3 4">
    <name type="scientific">Streptomyces tremellae</name>
    <dbReference type="NCBI Taxonomy" id="1124239"/>
    <lineage>
        <taxon>Bacteria</taxon>
        <taxon>Bacillati</taxon>
        <taxon>Actinomycetota</taxon>
        <taxon>Actinomycetes</taxon>
        <taxon>Kitasatosporales</taxon>
        <taxon>Streptomycetaceae</taxon>
        <taxon>Streptomyces</taxon>
    </lineage>
</organism>
<protein>
    <recommendedName>
        <fullName evidence="5">Sortase</fullName>
    </recommendedName>
</protein>
<comment type="caution">
    <text evidence="3">The sequence shown here is derived from an EMBL/GenBank/DDBJ whole genome shotgun (WGS) entry which is preliminary data.</text>
</comment>
<accession>A0ABP7E001</accession>
<gene>
    <name evidence="3" type="ORF">GCM10023082_06600</name>
</gene>
<dbReference type="NCBIfam" id="TIGR01076">
    <property type="entry name" value="sortase_fam"/>
    <property type="match status" value="1"/>
</dbReference>
<reference evidence="4" key="1">
    <citation type="journal article" date="2019" name="Int. J. Syst. Evol. Microbiol.">
        <title>The Global Catalogue of Microorganisms (GCM) 10K type strain sequencing project: providing services to taxonomists for standard genome sequencing and annotation.</title>
        <authorList>
            <consortium name="The Broad Institute Genomics Platform"/>
            <consortium name="The Broad Institute Genome Sequencing Center for Infectious Disease"/>
            <person name="Wu L."/>
            <person name="Ma J."/>
        </authorList>
    </citation>
    <scope>NUCLEOTIDE SEQUENCE [LARGE SCALE GENOMIC DNA]</scope>
    <source>
        <strain evidence="4">JCM 30846</strain>
    </source>
</reference>
<dbReference type="InterPro" id="IPR023365">
    <property type="entry name" value="Sortase_dom-sf"/>
</dbReference>
<dbReference type="Gene3D" id="2.40.260.10">
    <property type="entry name" value="Sortase"/>
    <property type="match status" value="1"/>
</dbReference>
<sequence length="281" mass="28687">MPRTTSTSESNDAPASRESASTRSGRHRLTIAAVAATGLTFAALLWAQHGQGSDASTPAVSKSSAAPSVAASSAAAQTPDPLTDSATSDDGDEKEADNTGKSRVAAARTLSEWNADNPAATGEHAVGGKAGSGPGGRIGEVLRIPALGKDWAQPVYDGVGDKQLRAGVGHFPTTEQPGQIGNFALAGHRSGVADPAFRNIDRIKAGALIQVTTAHRITYTYTVTRVHTVAPTDVDVIAQVPGRPDATPTEAKLTLVTCWPATGHSKRVVVEADLASAKGGA</sequence>
<evidence type="ECO:0000313" key="4">
    <source>
        <dbReference type="Proteomes" id="UP001499884"/>
    </source>
</evidence>
<dbReference type="Pfam" id="PF04203">
    <property type="entry name" value="Sortase"/>
    <property type="match status" value="1"/>
</dbReference>
<dbReference type="Proteomes" id="UP001499884">
    <property type="component" value="Unassembled WGS sequence"/>
</dbReference>
<evidence type="ECO:0000256" key="2">
    <source>
        <dbReference type="SAM" id="MobiDB-lite"/>
    </source>
</evidence>
<evidence type="ECO:0000256" key="1">
    <source>
        <dbReference type="ARBA" id="ARBA00022801"/>
    </source>
</evidence>
<dbReference type="InterPro" id="IPR005754">
    <property type="entry name" value="Sortase"/>
</dbReference>
<evidence type="ECO:0000313" key="3">
    <source>
        <dbReference type="EMBL" id="GAA3711475.1"/>
    </source>
</evidence>
<feature type="compositionally biased region" description="Polar residues" evidence="2">
    <location>
        <begin position="1"/>
        <end position="23"/>
    </location>
</feature>
<dbReference type="CDD" id="cd05830">
    <property type="entry name" value="Sortase_E"/>
    <property type="match status" value="1"/>
</dbReference>
<proteinExistence type="predicted"/>
<name>A0ABP7E001_9ACTN</name>
<keyword evidence="1" id="KW-0378">Hydrolase</keyword>
<dbReference type="RefSeq" id="WP_345640805.1">
    <property type="nucleotide sequence ID" value="NZ_BAABEP010000002.1"/>
</dbReference>
<dbReference type="EMBL" id="BAABEP010000002">
    <property type="protein sequence ID" value="GAA3711475.1"/>
    <property type="molecule type" value="Genomic_DNA"/>
</dbReference>
<feature type="region of interest" description="Disordered" evidence="2">
    <location>
        <begin position="1"/>
        <end position="27"/>
    </location>
</feature>
<evidence type="ECO:0008006" key="5">
    <source>
        <dbReference type="Google" id="ProtNLM"/>
    </source>
</evidence>